<sequence>MSAAKLWPPMVLHHSLSEVISHMDMKCLVLKIFSPTMWK</sequence>
<dbReference type="EMBL" id="GBRH01186362">
    <property type="protein sequence ID" value="JAE11534.1"/>
    <property type="molecule type" value="Transcribed_RNA"/>
</dbReference>
<name>A0A0A9FJX3_ARUDO</name>
<dbReference type="AlphaFoldDB" id="A0A0A9FJX3"/>
<evidence type="ECO:0000313" key="1">
    <source>
        <dbReference type="EMBL" id="JAE11534.1"/>
    </source>
</evidence>
<reference evidence="1" key="1">
    <citation type="submission" date="2014-09" db="EMBL/GenBank/DDBJ databases">
        <authorList>
            <person name="Magalhaes I.L.F."/>
            <person name="Oliveira U."/>
            <person name="Santos F.R."/>
            <person name="Vidigal T.H.D.A."/>
            <person name="Brescovit A.D."/>
            <person name="Santos A.J."/>
        </authorList>
    </citation>
    <scope>NUCLEOTIDE SEQUENCE</scope>
    <source>
        <tissue evidence="1">Shoot tissue taken approximately 20 cm above the soil surface</tissue>
    </source>
</reference>
<accession>A0A0A9FJX3</accession>
<organism evidence="1">
    <name type="scientific">Arundo donax</name>
    <name type="common">Giant reed</name>
    <name type="synonym">Donax arundinaceus</name>
    <dbReference type="NCBI Taxonomy" id="35708"/>
    <lineage>
        <taxon>Eukaryota</taxon>
        <taxon>Viridiplantae</taxon>
        <taxon>Streptophyta</taxon>
        <taxon>Embryophyta</taxon>
        <taxon>Tracheophyta</taxon>
        <taxon>Spermatophyta</taxon>
        <taxon>Magnoliopsida</taxon>
        <taxon>Liliopsida</taxon>
        <taxon>Poales</taxon>
        <taxon>Poaceae</taxon>
        <taxon>PACMAD clade</taxon>
        <taxon>Arundinoideae</taxon>
        <taxon>Arundineae</taxon>
        <taxon>Arundo</taxon>
    </lineage>
</organism>
<reference evidence="1" key="2">
    <citation type="journal article" date="2015" name="Data Brief">
        <title>Shoot transcriptome of the giant reed, Arundo donax.</title>
        <authorList>
            <person name="Barrero R.A."/>
            <person name="Guerrero F.D."/>
            <person name="Moolhuijzen P."/>
            <person name="Goolsby J.A."/>
            <person name="Tidwell J."/>
            <person name="Bellgard S.E."/>
            <person name="Bellgard M.I."/>
        </authorList>
    </citation>
    <scope>NUCLEOTIDE SEQUENCE</scope>
    <source>
        <tissue evidence="1">Shoot tissue taken approximately 20 cm above the soil surface</tissue>
    </source>
</reference>
<proteinExistence type="predicted"/>
<protein>
    <submittedName>
        <fullName evidence="1">Uncharacterized protein</fullName>
    </submittedName>
</protein>